<protein>
    <submittedName>
        <fullName evidence="1">Uncharacterized protein</fullName>
    </submittedName>
</protein>
<dbReference type="Proteomes" id="UP001054945">
    <property type="component" value="Unassembled WGS sequence"/>
</dbReference>
<gene>
    <name evidence="1" type="ORF">CEXT_18922</name>
</gene>
<dbReference type="EMBL" id="BPLR01014381">
    <property type="protein sequence ID" value="GIY68467.1"/>
    <property type="molecule type" value="Genomic_DNA"/>
</dbReference>
<evidence type="ECO:0000313" key="2">
    <source>
        <dbReference type="Proteomes" id="UP001054945"/>
    </source>
</evidence>
<proteinExistence type="predicted"/>
<keyword evidence="2" id="KW-1185">Reference proteome</keyword>
<name>A0AAV4VDT3_CAEEX</name>
<reference evidence="1 2" key="1">
    <citation type="submission" date="2021-06" db="EMBL/GenBank/DDBJ databases">
        <title>Caerostris extrusa draft genome.</title>
        <authorList>
            <person name="Kono N."/>
            <person name="Arakawa K."/>
        </authorList>
    </citation>
    <scope>NUCLEOTIDE SEQUENCE [LARGE SCALE GENOMIC DNA]</scope>
</reference>
<sequence>MFAQWMVSLRLESHVFSLQYFRRKHSRFGFVIGAVCKIYNQRSVSISGKRTLWSVNVCAVDGQPQVGKPGFLASIIFGRKHSAIWICDWRSLYRFPRDARQTDEISAKSQTDWLIPQVPVLTRITCSLGAMFNITSISPINIRLIKSAVQITESVQPHCSLPAHNTQSLSLQVQIPLEMPDRQMEISAKSQTDWLISLVPVLTRITYSLGAMFNAIAGKIYNQKAKFITRGQFRFPVTALCGRVDVCAVDGQPQVGKPGFLTSIIFARKHSRFGFVIGAVCKFVMLWNVISGFCQFSVLSSAQFCIEPSSLAHRKDFCSLGHGLVILERYNAYLK</sequence>
<accession>A0AAV4VDT3</accession>
<organism evidence="1 2">
    <name type="scientific">Caerostris extrusa</name>
    <name type="common">Bark spider</name>
    <name type="synonym">Caerostris bankana</name>
    <dbReference type="NCBI Taxonomy" id="172846"/>
    <lineage>
        <taxon>Eukaryota</taxon>
        <taxon>Metazoa</taxon>
        <taxon>Ecdysozoa</taxon>
        <taxon>Arthropoda</taxon>
        <taxon>Chelicerata</taxon>
        <taxon>Arachnida</taxon>
        <taxon>Araneae</taxon>
        <taxon>Araneomorphae</taxon>
        <taxon>Entelegynae</taxon>
        <taxon>Araneoidea</taxon>
        <taxon>Araneidae</taxon>
        <taxon>Caerostris</taxon>
    </lineage>
</organism>
<evidence type="ECO:0000313" key="1">
    <source>
        <dbReference type="EMBL" id="GIY68467.1"/>
    </source>
</evidence>
<comment type="caution">
    <text evidence="1">The sequence shown here is derived from an EMBL/GenBank/DDBJ whole genome shotgun (WGS) entry which is preliminary data.</text>
</comment>
<dbReference type="AlphaFoldDB" id="A0AAV4VDT3"/>